<organism evidence="1 2">
    <name type="scientific">Xenorhabdus cabanillasii</name>
    <dbReference type="NCBI Taxonomy" id="351673"/>
    <lineage>
        <taxon>Bacteria</taxon>
        <taxon>Pseudomonadati</taxon>
        <taxon>Pseudomonadota</taxon>
        <taxon>Gammaproteobacteria</taxon>
        <taxon>Enterobacterales</taxon>
        <taxon>Morganellaceae</taxon>
        <taxon>Xenorhabdus</taxon>
    </lineage>
</organism>
<protein>
    <submittedName>
        <fullName evidence="1">Uncharacterized protein</fullName>
    </submittedName>
</protein>
<accession>A0A3D9UDC6</accession>
<dbReference type="AlphaFoldDB" id="A0A3D9UDC6"/>
<gene>
    <name evidence="1" type="ORF">BDD26_0464</name>
</gene>
<sequence length="223" mass="26006">MKYLKFFPEGFHLFEDVPYNAPNERRLTISGHGTLGGSLGTLDRSLNFIKPEKLILILNRYLKNDIFRYRHIRLLFCYSADNRGWYSDSFAGRFSRLLPNPARIIVEAYEGVIEVMATNYNKRTRAFENISRLDWNASVTNNRDGEPKRVLASDYDIDDMYEFLFGSGSTCSETTRLKTAFWNSVNEFEYTFKTCDPVELKDILASRVFFCNGRSSRNINDFR</sequence>
<proteinExistence type="predicted"/>
<name>A0A3D9UDC6_9GAMM</name>
<reference evidence="1 2" key="1">
    <citation type="submission" date="2018-08" db="EMBL/GenBank/DDBJ databases">
        <title>Genomic Encyclopedia of Archaeal and Bacterial Type Strains, Phase II (KMG-II): from individual species to whole genera.</title>
        <authorList>
            <person name="Goeker M."/>
        </authorList>
    </citation>
    <scope>NUCLEOTIDE SEQUENCE [LARGE SCALE GENOMIC DNA]</scope>
    <source>
        <strain evidence="1 2">DSM 17905</strain>
    </source>
</reference>
<comment type="caution">
    <text evidence="1">The sequence shown here is derived from an EMBL/GenBank/DDBJ whole genome shotgun (WGS) entry which is preliminary data.</text>
</comment>
<keyword evidence="2" id="KW-1185">Reference proteome</keyword>
<dbReference type="RefSeq" id="WP_038266711.1">
    <property type="nucleotide sequence ID" value="NZ_QTUB01000001.1"/>
</dbReference>
<evidence type="ECO:0000313" key="1">
    <source>
        <dbReference type="EMBL" id="REF25920.1"/>
    </source>
</evidence>
<dbReference type="EMBL" id="QTUB01000001">
    <property type="protein sequence ID" value="REF25920.1"/>
    <property type="molecule type" value="Genomic_DNA"/>
</dbReference>
<dbReference type="Proteomes" id="UP000256294">
    <property type="component" value="Unassembled WGS sequence"/>
</dbReference>
<evidence type="ECO:0000313" key="2">
    <source>
        <dbReference type="Proteomes" id="UP000256294"/>
    </source>
</evidence>